<comment type="caution">
    <text evidence="1">The sequence shown here is derived from an EMBL/GenBank/DDBJ whole genome shotgun (WGS) entry which is preliminary data.</text>
</comment>
<proteinExistence type="predicted"/>
<organism evidence="1 2">
    <name type="scientific">Methylobacterium frigidaeris</name>
    <dbReference type="NCBI Taxonomy" id="2038277"/>
    <lineage>
        <taxon>Bacteria</taxon>
        <taxon>Pseudomonadati</taxon>
        <taxon>Pseudomonadota</taxon>
        <taxon>Alphaproteobacteria</taxon>
        <taxon>Hyphomicrobiales</taxon>
        <taxon>Methylobacteriaceae</taxon>
        <taxon>Methylobacterium</taxon>
    </lineage>
</organism>
<reference evidence="1" key="1">
    <citation type="journal article" date="2016" name="Front. Microbiol.">
        <title>Genome Sequence of the Piezophilic, Mesophilic Sulfate-Reducing Bacterium Desulfovibrio indicus J2T.</title>
        <authorList>
            <person name="Cao J."/>
            <person name="Maignien L."/>
            <person name="Shao Z."/>
            <person name="Alain K."/>
            <person name="Jebbar M."/>
        </authorList>
    </citation>
    <scope>NUCLEOTIDE SEQUENCE</scope>
    <source>
        <strain evidence="1">JCM 32048</strain>
    </source>
</reference>
<dbReference type="Proteomes" id="UP001055286">
    <property type="component" value="Unassembled WGS sequence"/>
</dbReference>
<accession>A0AA37M7D3</accession>
<sequence>MAQNATPTERQLALFALGAQAIGLVRDGAIRPEDLASITALLTSLIEAERRGARDAA</sequence>
<dbReference type="AlphaFoldDB" id="A0AA37M7D3"/>
<reference evidence="1" key="2">
    <citation type="submission" date="2021-08" db="EMBL/GenBank/DDBJ databases">
        <authorList>
            <person name="Tani A."/>
            <person name="Ola A."/>
            <person name="Ogura Y."/>
            <person name="Katsura K."/>
            <person name="Hayashi T."/>
        </authorList>
    </citation>
    <scope>NUCLEOTIDE SEQUENCE</scope>
    <source>
        <strain evidence="1">JCM 32048</strain>
    </source>
</reference>
<name>A0AA37M7D3_9HYPH</name>
<evidence type="ECO:0000313" key="2">
    <source>
        <dbReference type="Proteomes" id="UP001055286"/>
    </source>
</evidence>
<protein>
    <submittedName>
        <fullName evidence="1">Uncharacterized protein</fullName>
    </submittedName>
</protein>
<keyword evidence="2" id="KW-1185">Reference proteome</keyword>
<gene>
    <name evidence="1" type="ORF">MPEAHAMD_5981</name>
</gene>
<evidence type="ECO:0000313" key="1">
    <source>
        <dbReference type="EMBL" id="GJD65785.1"/>
    </source>
</evidence>
<dbReference type="RefSeq" id="WP_238193142.1">
    <property type="nucleotide sequence ID" value="NZ_BPQJ01000047.1"/>
</dbReference>
<dbReference type="EMBL" id="BPQJ01000047">
    <property type="protein sequence ID" value="GJD65785.1"/>
    <property type="molecule type" value="Genomic_DNA"/>
</dbReference>